<keyword evidence="9" id="KW-0862">Zinc</keyword>
<reference evidence="15 16" key="1">
    <citation type="journal article" date="2012" name="Genome Biol. Evol.">
        <title>Genome Sequence of the Mesophilic Thermotogales Bacterium Mesotoga prima MesG1.Ag.4.2 Reveals the Largest Thermotogales Genome To Date.</title>
        <authorList>
            <person name="Zhaxybayeva O."/>
            <person name="Swithers K.S."/>
            <person name="Foght J."/>
            <person name="Green A.G."/>
            <person name="Bruce D."/>
            <person name="Detter C."/>
            <person name="Han S."/>
            <person name="Teshima H."/>
            <person name="Han J."/>
            <person name="Woyke T."/>
            <person name="Pitluck S."/>
            <person name="Nolan M."/>
            <person name="Ivanova N."/>
            <person name="Pati A."/>
            <person name="Land M.L."/>
            <person name="Dlutek M."/>
            <person name="Doolittle W.F."/>
            <person name="Noll K.M."/>
            <person name="Nesbo C.L."/>
        </authorList>
    </citation>
    <scope>NUCLEOTIDE SEQUENCE [LARGE SCALE GENOMIC DNA]</scope>
    <source>
        <strain evidence="16">mesG1.Ag.4.2</strain>
    </source>
</reference>
<evidence type="ECO:0000256" key="9">
    <source>
        <dbReference type="ARBA" id="ARBA00022833"/>
    </source>
</evidence>
<evidence type="ECO:0000256" key="13">
    <source>
        <dbReference type="SAM" id="Phobius"/>
    </source>
</evidence>
<evidence type="ECO:0000256" key="4">
    <source>
        <dbReference type="ARBA" id="ARBA00022475"/>
    </source>
</evidence>
<dbReference type="STRING" id="660470.Theba_0295"/>
<name>I2F273_9BACT</name>
<evidence type="ECO:0000256" key="5">
    <source>
        <dbReference type="ARBA" id="ARBA00022670"/>
    </source>
</evidence>
<comment type="subcellular location">
    <subcellularLocation>
        <location evidence="2">Cell membrane</location>
        <topology evidence="2">Multi-pass membrane protein</topology>
    </subcellularLocation>
</comment>
<evidence type="ECO:0000256" key="12">
    <source>
        <dbReference type="ARBA" id="ARBA00023136"/>
    </source>
</evidence>
<sequence precursor="true">MFEMMRNFFCLTPAIAAAILSHEYARFITARRFEATKPEWGGPGFIRRIDPVGLLMFYFFKFGWSRPFPVNYWKLRKAKYFKAILTALSGSIANFSLGVITGLIFYLSGLHRFSTFMPETVSSFPASYLADVVYWTMVINLNTALFNLIPIPPLDGANIVTMLVPESQVNWLVKYELYGILTLLVLSLMGIIQLIMWPITQFIQLLARLIA</sequence>
<dbReference type="Proteomes" id="UP000002881">
    <property type="component" value="Chromosome"/>
</dbReference>
<evidence type="ECO:0000256" key="8">
    <source>
        <dbReference type="ARBA" id="ARBA00022801"/>
    </source>
</evidence>
<evidence type="ECO:0000256" key="1">
    <source>
        <dbReference type="ARBA" id="ARBA00001947"/>
    </source>
</evidence>
<keyword evidence="12 13" id="KW-0472">Membrane</keyword>
<dbReference type="GO" id="GO:0046872">
    <property type="term" value="F:metal ion binding"/>
    <property type="evidence" value="ECO:0007669"/>
    <property type="project" value="UniProtKB-KW"/>
</dbReference>
<dbReference type="KEGG" id="mpg:Theba_0295"/>
<gene>
    <name evidence="15" type="ORF">Theba_0295</name>
</gene>
<evidence type="ECO:0000256" key="7">
    <source>
        <dbReference type="ARBA" id="ARBA00022723"/>
    </source>
</evidence>
<keyword evidence="16" id="KW-1185">Reference proteome</keyword>
<evidence type="ECO:0000256" key="3">
    <source>
        <dbReference type="ARBA" id="ARBA00007931"/>
    </source>
</evidence>
<accession>I2F273</accession>
<keyword evidence="11" id="KW-0482">Metalloprotease</keyword>
<keyword evidence="5 15" id="KW-0645">Protease</keyword>
<dbReference type="PANTHER" id="PTHR35864:SF1">
    <property type="entry name" value="ZINC METALLOPROTEASE YWHC-RELATED"/>
    <property type="match status" value="1"/>
</dbReference>
<dbReference type="eggNOG" id="COG1994">
    <property type="taxonomic scope" value="Bacteria"/>
</dbReference>
<comment type="similarity">
    <text evidence="3">Belongs to the peptidase M50B family.</text>
</comment>
<comment type="cofactor">
    <cofactor evidence="1">
        <name>Zn(2+)</name>
        <dbReference type="ChEBI" id="CHEBI:29105"/>
    </cofactor>
</comment>
<evidence type="ECO:0000256" key="6">
    <source>
        <dbReference type="ARBA" id="ARBA00022692"/>
    </source>
</evidence>
<feature type="transmembrane region" description="Helical" evidence="13">
    <location>
        <begin position="177"/>
        <end position="199"/>
    </location>
</feature>
<evidence type="ECO:0000259" key="14">
    <source>
        <dbReference type="Pfam" id="PF02163"/>
    </source>
</evidence>
<keyword evidence="10 13" id="KW-1133">Transmembrane helix</keyword>
<feature type="domain" description="Peptidase M50" evidence="14">
    <location>
        <begin position="14"/>
        <end position="166"/>
    </location>
</feature>
<dbReference type="GeneID" id="87106150"/>
<keyword evidence="7" id="KW-0479">Metal-binding</keyword>
<evidence type="ECO:0000256" key="2">
    <source>
        <dbReference type="ARBA" id="ARBA00004651"/>
    </source>
</evidence>
<keyword evidence="6 13" id="KW-0812">Transmembrane</keyword>
<proteinExistence type="inferred from homology"/>
<dbReference type="InterPro" id="IPR044537">
    <property type="entry name" value="Rip2-like"/>
</dbReference>
<dbReference type="AlphaFoldDB" id="I2F273"/>
<dbReference type="PANTHER" id="PTHR35864">
    <property type="entry name" value="ZINC METALLOPROTEASE MJ0611-RELATED"/>
    <property type="match status" value="1"/>
</dbReference>
<evidence type="ECO:0000256" key="10">
    <source>
        <dbReference type="ARBA" id="ARBA00022989"/>
    </source>
</evidence>
<keyword evidence="4" id="KW-1003">Cell membrane</keyword>
<evidence type="ECO:0000313" key="16">
    <source>
        <dbReference type="Proteomes" id="UP000002881"/>
    </source>
</evidence>
<feature type="transmembrane region" description="Helical" evidence="13">
    <location>
        <begin position="84"/>
        <end position="107"/>
    </location>
</feature>
<protein>
    <submittedName>
        <fullName evidence="15">Zn-dependent protease</fullName>
    </submittedName>
</protein>
<dbReference type="RefSeq" id="WP_006491766.1">
    <property type="nucleotide sequence ID" value="NC_017934.1"/>
</dbReference>
<dbReference type="Pfam" id="PF02163">
    <property type="entry name" value="Peptidase_M50"/>
    <property type="match status" value="1"/>
</dbReference>
<dbReference type="GO" id="GO:0005886">
    <property type="term" value="C:plasma membrane"/>
    <property type="evidence" value="ECO:0007669"/>
    <property type="project" value="UniProtKB-SubCell"/>
</dbReference>
<dbReference type="CDD" id="cd06158">
    <property type="entry name" value="S2P-M50_like_1"/>
    <property type="match status" value="1"/>
</dbReference>
<dbReference type="GO" id="GO:0006508">
    <property type="term" value="P:proteolysis"/>
    <property type="evidence" value="ECO:0007669"/>
    <property type="project" value="UniProtKB-KW"/>
</dbReference>
<keyword evidence="8" id="KW-0378">Hydrolase</keyword>
<dbReference type="HOGENOM" id="CLU_086979_1_1_0"/>
<dbReference type="EMBL" id="CP003532">
    <property type="protein sequence ID" value="AFK06026.1"/>
    <property type="molecule type" value="Genomic_DNA"/>
</dbReference>
<organism evidence="15 16">
    <name type="scientific">Mesotoga prima MesG1.Ag.4.2</name>
    <dbReference type="NCBI Taxonomy" id="660470"/>
    <lineage>
        <taxon>Bacteria</taxon>
        <taxon>Thermotogati</taxon>
        <taxon>Thermotogota</taxon>
        <taxon>Thermotogae</taxon>
        <taxon>Kosmotogales</taxon>
        <taxon>Kosmotogaceae</taxon>
        <taxon>Mesotoga</taxon>
    </lineage>
</organism>
<dbReference type="GO" id="GO:0008237">
    <property type="term" value="F:metallopeptidase activity"/>
    <property type="evidence" value="ECO:0007669"/>
    <property type="project" value="UniProtKB-KW"/>
</dbReference>
<evidence type="ECO:0000313" key="15">
    <source>
        <dbReference type="EMBL" id="AFK06026.1"/>
    </source>
</evidence>
<dbReference type="InterPro" id="IPR008915">
    <property type="entry name" value="Peptidase_M50"/>
</dbReference>
<dbReference type="InterPro" id="IPR052348">
    <property type="entry name" value="Metallopeptidase_M50B"/>
</dbReference>
<evidence type="ECO:0000256" key="11">
    <source>
        <dbReference type="ARBA" id="ARBA00023049"/>
    </source>
</evidence>